<feature type="region of interest" description="Disordered" evidence="4">
    <location>
        <begin position="4414"/>
        <end position="4437"/>
    </location>
</feature>
<feature type="compositionally biased region" description="Low complexity" evidence="4">
    <location>
        <begin position="254"/>
        <end position="264"/>
    </location>
</feature>
<feature type="domain" description="BPTI/Kunitz inhibitor" evidence="6">
    <location>
        <begin position="397"/>
        <end position="447"/>
    </location>
</feature>
<feature type="region of interest" description="Disordered" evidence="4">
    <location>
        <begin position="250"/>
        <end position="277"/>
    </location>
</feature>
<feature type="compositionally biased region" description="Basic and acidic residues" evidence="4">
    <location>
        <begin position="1177"/>
        <end position="1186"/>
    </location>
</feature>
<feature type="region of interest" description="Disordered" evidence="4">
    <location>
        <begin position="2207"/>
        <end position="2229"/>
    </location>
</feature>
<dbReference type="InterPro" id="IPR002223">
    <property type="entry name" value="Kunitz_BPTI"/>
</dbReference>
<dbReference type="EMBL" id="CATQJL010000001">
    <property type="protein sequence ID" value="CAJ0589979.1"/>
    <property type="molecule type" value="Genomic_DNA"/>
</dbReference>
<feature type="chain" id="PRO_5041370975" description="BPTI/Kunitz inhibitor domain-containing protein" evidence="5">
    <location>
        <begin position="19"/>
        <end position="4611"/>
    </location>
</feature>
<dbReference type="GO" id="GO:0004867">
    <property type="term" value="F:serine-type endopeptidase inhibitor activity"/>
    <property type="evidence" value="ECO:0007669"/>
    <property type="project" value="UniProtKB-KW"/>
</dbReference>
<feature type="domain" description="BPTI/Kunitz inhibitor" evidence="6">
    <location>
        <begin position="608"/>
        <end position="658"/>
    </location>
</feature>
<feature type="compositionally biased region" description="Polar residues" evidence="4">
    <location>
        <begin position="4072"/>
        <end position="4086"/>
    </location>
</feature>
<accession>A0AA36DNU2</accession>
<evidence type="ECO:0000256" key="3">
    <source>
        <dbReference type="ARBA" id="ARBA00023157"/>
    </source>
</evidence>
<gene>
    <name evidence="7" type="ORF">CYNAS_LOCUS1962</name>
</gene>
<dbReference type="Pfam" id="PF00014">
    <property type="entry name" value="Kunitz_BPTI"/>
    <property type="match status" value="9"/>
</dbReference>
<feature type="signal peptide" evidence="5">
    <location>
        <begin position="1"/>
        <end position="18"/>
    </location>
</feature>
<feature type="domain" description="BPTI/Kunitz inhibitor" evidence="6">
    <location>
        <begin position="735"/>
        <end position="785"/>
    </location>
</feature>
<dbReference type="PANTHER" id="PTHR10083:SF374">
    <property type="entry name" value="BPTI_KUNITZ INHIBITOR DOMAIN-CONTAINING PROTEIN"/>
    <property type="match status" value="1"/>
</dbReference>
<feature type="compositionally biased region" description="Acidic residues" evidence="4">
    <location>
        <begin position="3630"/>
        <end position="3646"/>
    </location>
</feature>
<feature type="compositionally biased region" description="Polar residues" evidence="4">
    <location>
        <begin position="3038"/>
        <end position="3049"/>
    </location>
</feature>
<feature type="region of interest" description="Disordered" evidence="4">
    <location>
        <begin position="2270"/>
        <end position="2292"/>
    </location>
</feature>
<feature type="region of interest" description="Disordered" evidence="4">
    <location>
        <begin position="1639"/>
        <end position="1938"/>
    </location>
</feature>
<feature type="compositionally biased region" description="Polar residues" evidence="4">
    <location>
        <begin position="510"/>
        <end position="541"/>
    </location>
</feature>
<feature type="region of interest" description="Disordered" evidence="4">
    <location>
        <begin position="4070"/>
        <end position="4106"/>
    </location>
</feature>
<feature type="region of interest" description="Disordered" evidence="4">
    <location>
        <begin position="3626"/>
        <end position="3646"/>
    </location>
</feature>
<keyword evidence="8" id="KW-1185">Reference proteome</keyword>
<feature type="compositionally biased region" description="Polar residues" evidence="4">
    <location>
        <begin position="1775"/>
        <end position="1790"/>
    </location>
</feature>
<dbReference type="InterPro" id="IPR036880">
    <property type="entry name" value="Kunitz_BPTI_sf"/>
</dbReference>
<dbReference type="SUPFAM" id="SSF57362">
    <property type="entry name" value="BPTI-like"/>
    <property type="match status" value="9"/>
</dbReference>
<feature type="compositionally biased region" description="Low complexity" evidence="4">
    <location>
        <begin position="2858"/>
        <end position="2872"/>
    </location>
</feature>
<feature type="compositionally biased region" description="Basic and acidic residues" evidence="4">
    <location>
        <begin position="1738"/>
        <end position="1747"/>
    </location>
</feature>
<keyword evidence="1" id="KW-0646">Protease inhibitor</keyword>
<organism evidence="7 8">
    <name type="scientific">Cylicocyclus nassatus</name>
    <name type="common">Nematode worm</name>
    <dbReference type="NCBI Taxonomy" id="53992"/>
    <lineage>
        <taxon>Eukaryota</taxon>
        <taxon>Metazoa</taxon>
        <taxon>Ecdysozoa</taxon>
        <taxon>Nematoda</taxon>
        <taxon>Chromadorea</taxon>
        <taxon>Rhabditida</taxon>
        <taxon>Rhabditina</taxon>
        <taxon>Rhabditomorpha</taxon>
        <taxon>Strongyloidea</taxon>
        <taxon>Strongylidae</taxon>
        <taxon>Cylicocyclus</taxon>
    </lineage>
</organism>
<feature type="compositionally biased region" description="Basic residues" evidence="4">
    <location>
        <begin position="3341"/>
        <end position="3350"/>
    </location>
</feature>
<feature type="domain" description="BPTI/Kunitz inhibitor" evidence="6">
    <location>
        <begin position="674"/>
        <end position="724"/>
    </location>
</feature>
<feature type="compositionally biased region" description="Basic and acidic residues" evidence="4">
    <location>
        <begin position="1152"/>
        <end position="1169"/>
    </location>
</feature>
<sequence length="4611" mass="503612">MRFIALLAACAVVAAAGADSVDPCKRQPFRGRCPSKNGESPKRSQFVLRYYMRNGECVSYPYGHCASDETEPQLYRYKEECEDACINPPPANLGSPKEDAATMATLGNEPKTAPTIEKAEPSTTKQVTTTTTLKTSTIQEETSTTSAPTTTTEEPTSASTSTSSSSTNTPEITSTYSATAITSEVTSTTTEATITTTEFLSTTENSTAVPTTEASITTTESSTTAAPSTTSTTTTAPVAIRIQGRTFGVKAQTTERSSTTTSTTAVPRTGIQSAATPRTKDCIGSGVRGPCSSTLNRWYFDEREAKCKRFVYSGCGGNGNNYDTEDACTQRCAPAPMGLPKCEKGEPLKTKLGVAVNCATSDCPSGYKCTVVQQAKVCCPENSKTIGLQATNPSDVCSMPKERGPCDKYELRFYYNAEAKDCKYFFWGGCEGNGNNFEKVEDCEAACGIAKVKENLGTTPPTAGGGRPPFRTTQGIRITPGVGGAQEGAQALTESSTPYPTATVRAASVPSASFTSRTQTAEPVTSTFENRFTPPTTTTGARFQAASAERRTENRERLESRERSESEESGEVTTSSSVHVAPTRAPPVPQMALLEGSEEHQADGVNRCLHPKDPGNCRGQFIRWYWDNERKICDVFTYTGCQGNGNNYASREECLAICHKEAAPVVANDFANVCKHDVEAGECNGVFQRFAFDTESGECRPFTYGGCGGNGNNFATLAECRIKCQKVALSPGNLCEHDIEVGECSGVFVRFGYDRSSNDCRQFTYGGCGGNGNNFATIQECRNVCVKKVCNPNPQCDLARCQIVNDQSGCPFCSCPPINQPSPPGGDAPHCPEVDIEGCKDPCIVINNRKGCKDCICPTIPASTRIESPSSEEDENDEPTPPPRATPRPTATSRPVSGLARPPATPTKVGPPGGMSTVESAAPPGSRDNRVRQEAAPTLQSSQSKQLELDSKQLLPPPLSAQLQEKCTQPVEPGPCKHFVDRWFFNTEDGTCHPFKYGGCAGNRNHFFTQNECEIHCARFLHRVFDTNATLHVHEAEAAQAAEKKTPLVRVPPELPPQKDQQRTDNHQKQPPSLNKSLTSHNLTTTSVKPDNTVAKKNSSAAPKRAFAAVNLPFDLPPEVREHASGNEVGKKSLSTTTYYPETYEAWGIDTTNRHPELSDVPAEKKVPEKSQSTVPAKKEDPKKSEPTPVAAGISLRKVVEEVEENEELENSVTAEKRARLAIRPIISSTTPQTSSSSPTTTGVQVTSERITTTPRTTRVSRTTTSTEPPTTSSPVRVAATSTSSPVRIAPTPRQPHQLFEERKPELPPPKVIQTQEELPPKPLVPITPNIHPRTDIILEKAPISQEPPKAVKTLEVDSDVPPPPKKKEKTLVQPEVPRQLSAASLPRSYSTNSINAYNPQQNNHPTGLSPPVDPTYFTYNSQHLGGVQNRQFAVNNIPLEKQIALETSNWMRQNQLLPARAMTPQTFSSLPQGQASILQQQMMWQQRQAQAQASGKAFVPMAQPSGQIPVQQNNEQMRNLQFQAAAQREQVRLPQNNESRLLNVATKAGFQMSSQIPSNVIQFANLQNHNQQGAPQQSQQQQVQSSFSQNVNQKARGVPQQVGQDKLEAPFQRTEAAKGQTEGHQAIQNPMNMRRAEIPSQEPQNSREVKGGRQITSVQDTGARQTNTVQNQSSLTQQTRTSGADSVSHSQSADRRAQRPLSSSSSSSEQDVDSPTAHRAASPFARNAVIKNLSTEKSFEREKEAFTKGSQSSQRQQKLQAIQNRVDQERAQLRGSQLQFEPQGSQNVIGQGREHSQGSQQEKQARSIQNVANQERLRSQSSQQQQIPAQTNQNVVQAQTHSQSSQQENRPQGSQDVDNKGRAQLQNSQQQVRSQGNQNVANQERTLTQNSQQQSQARASQNVSNQDRSQAANSRKNVENARQQTSTAPSTMQPNNIHNQRAINHITSEKRVSYAEESPNNTIRNEYPKRRIENNRLVVTPAKDSPSRVEEDIARTKAEWNKAAAAKEDIKVIQRENTIPAALGGERPARDEFPYGLDRSHFIYYNGDYYAPTIPGIRVPRPGQDMEVQEFPAIEGPPEEMFREFRKHSQAFQKVTALVNAARAASEGRRSAEEQGGLDVMGKTVYLKQDGTIINSPPVRVPDKRIRKLQELSELPGTANDYPAFLRAPPPNSTRTVQILHNLNQTSSNDNLPFDNSPHQVKIVNNPTGLIDTNSRQNDDRPSFPTRLNIRPISSITGVVSSDGEDEEANEKRENAPLRVAGVPTLPQERAGFQNSPPGSSQRAVASHSAHGKKIAAVPVIHVEGMRSTASTEVSEEEGPEWRMAARTNRPQTITGHRVSRTTVRSASTTETPTTSTSTSVRSTTRISTTPSTSTVTTIESTTAASADTTYSDEAQSTTSSTEANPQSTTIASISEISSTTNVPRTEQSEKAVTMDSMENVAAFSPVTEDESREQKSNEVEVDSSASSSTAPEYTTISPYASSDEPGSTPQAILKLQKGITDSMSESSTASSVPSMSTDSVATESVASVDLSTIISAGAYTTENVSTSTVSSTPEVDPYGSTISETETGATDAAVEVTSEEPVTQNETDSGTEASTASAYIAEAAIVEKKQSAVDPANVDFSRDDQNIREYQVDKKIDKSQTSLAQNERQFAVKTATGDSENKDLTGLKKIEIRPKVTITEPPTTVTTTVAVTSTSTPSTTTAKVVVSSSTSTSTTTSTRAPADGNVENLDERAEIAASWESREDLTAPVGREPVPLEPTGIGRNMEKLDIDGLEEPTTVVPMLGNSLATTSTAPTTTTTGAATVTQAASTRAADTTSTQSTTQRVVTNAPTTTSAPTTVQRASSSAPLVITARTAPTTTTGPPSPNNSGNDRQVCTLPPDAGSCFEYVPRWFFNPRSGQCEQFSYGSCGGNDNNFESRARCEIRCVPARSQAFSNVEDRCTYDKDSGFGKGYNVKWYFNMRNLRCEQFVYEGQGGNGNQFESASDCERACSNQVRQPRPFVPTVHTTTTARPPSPSARPPAPSTPSPATSPPQVLHSISQQPQAVPSQTLDLAELDYENEFPSVPSTAAAPVAPVASNSFGNGVGFSQSAPLPPVSNDFGQSPGSAPRPPAAQAAKTVQKERVDELPTINVSDEKKKGVYKAEPLQPKAELSTEETLPILGASPPMTVNYQTGEIKTKQGGIRTFLENNRRLAVEDSDLTEGGTKRRDSLSCPNGLQELRYADGRPVMCLPGKNQCPEKSVCYFNGVDFFCCPNSEDPYDKHVFGGYDGEETKHGYKVFGPLNIRRLMDDVPLRVRRQALWTRRRRQTSMDTAFNTAPVSFNIDSVTAPLRFDDEKPRKVSRAQRMRKPTPPSHGNPICIEPLATGDCDAAHMRYYYDRDSDSCRLFYYTGCNGNDNNFGSLIDCQRLCVLKGQKPRPQTTTTPSSLLPGQCPDGKSPLGGSAPVLCGNSTDSIGCPTGYFCLAGPPDVCCPDPDAEEKKEEKTPIRFAPELPGVPREHSRRAHLQTPKFMCPDASDPLMSDGEPIPCGAGFDGMKLCPKGFYCAIDVEKQSRMCCPLYGAAERIPTESVIAPYFGRRPSNPGEVLERGSLPSDQMEFASRTIEKSLERLPEERFQPRIPVVEATTASDEESEEADDMDEEEDEDSMAHLMLKPAEPSVQINADTDASNETISDTVKIDTIGLSNEHAIELPAESADVEDITAVMKEAEDKSICQIKPSEGRACREDEQAPRTNLHYFYSPKDRRCKLQIVNGSVCIRNGRRFLPLFDTCRFVLSQNITVTFRYLVHLYIFSRTFSPFISIKTPLSGDSVVRIFSASVVRKLPLLMRCFFSVSVHPMNCKNPSFEASDCTDDPAFVGRCLRHLLDVWEAIRGEELQARDLLFPVPFYSKDAVHSLCSAYISSIDGCSAEQDMSQCSSYPLLQFVEGHLKFACGSYGPAFMDNFDCISKSLHRKRDCWKYIKGMPNPTQLAGKCNGIANFLECIEDDLDNSCGEIATALLEASIHELGCLKESAERSALLEQTNSTAMLTDQFRRDYFKNAKKMSVSLPVPQPIRNGEDYPKMPEIAFVEDSNSTAPSDGQTSTGIPEEDEDDGFESSTSHQTTLEGVTLMSTMLDEEDTTEGFSITTEMVETTEFEIPTTTHPPYCEPYRDHVTISACHKSVMKELAKLSDATPSAASIHFPLYNVSVENVVDLCNRLRDARKCMNGLEKLCSHPLLPFLKQQLDATCELLKMRDFDIDYICIQKKLLEREDCTVFVNGTMDPAEDKCNGHEDFLSCLKFELEKECGEESYNSVVTMLRGYGCNVSDNITAATVDTNNSTTVPLKLTSHPKTTLRTKILSTSTLPTTSEKTMEGSGSSGDMVIELSSLLKVEEKSAVTPETIYAATKIVDKPLVRARSSVVGNDIETKIERSLTEDSSGANISSEESEDEIMDNDPSFNYTLSNECTLEMRNQARDCTAPLMRTWVALRATWPHLAEVTFPVYKYSRVELLELCDSYANVFLCANIEDIKVCIMDELIRFAQDHLGYICSPQNIQRFMEHYDCIMEQEALGKGNCRRHIMGEAVPGKDEHKCRGVKPYRACLAPYLKKNCGLAAVKEFDASVLQFGCSV</sequence>
<dbReference type="SMART" id="SM00131">
    <property type="entry name" value="KU"/>
    <property type="match status" value="9"/>
</dbReference>
<dbReference type="PROSITE" id="PS50279">
    <property type="entry name" value="BPTI_KUNITZ_2"/>
    <property type="match status" value="9"/>
</dbReference>
<feature type="compositionally biased region" description="Low complexity" evidence="4">
    <location>
        <begin position="122"/>
        <end position="235"/>
    </location>
</feature>
<name>A0AA36DNU2_CYLNA</name>
<feature type="compositionally biased region" description="Polar residues" evidence="4">
    <location>
        <begin position="4097"/>
        <end position="4106"/>
    </location>
</feature>
<feature type="region of interest" description="Disordered" evidence="4">
    <location>
        <begin position="2331"/>
        <end position="2491"/>
    </location>
</feature>
<dbReference type="CDD" id="cd22626">
    <property type="entry name" value="Kunitz_ixolaris_2"/>
    <property type="match status" value="1"/>
</dbReference>
<feature type="region of interest" description="Disordered" evidence="4">
    <location>
        <begin position="1570"/>
        <end position="1606"/>
    </location>
</feature>
<feature type="domain" description="BPTI/Kunitz inhibitor" evidence="6">
    <location>
        <begin position="2877"/>
        <end position="2927"/>
    </location>
</feature>
<feature type="region of interest" description="Disordered" evidence="4">
    <location>
        <begin position="2856"/>
        <end position="2875"/>
    </location>
</feature>
<dbReference type="InterPro" id="IPR006150">
    <property type="entry name" value="Cys_repeat_1"/>
</dbReference>
<feature type="domain" description="BPTI/Kunitz inhibitor" evidence="6">
    <location>
        <begin position="282"/>
        <end position="332"/>
    </location>
</feature>
<feature type="compositionally biased region" description="Pro residues" evidence="4">
    <location>
        <begin position="3014"/>
        <end position="3032"/>
    </location>
</feature>
<feature type="compositionally biased region" description="Polar residues" evidence="4">
    <location>
        <begin position="2465"/>
        <end position="2491"/>
    </location>
</feature>
<feature type="compositionally biased region" description="Low complexity" evidence="4">
    <location>
        <begin position="1890"/>
        <end position="1907"/>
    </location>
</feature>
<feature type="region of interest" description="Disordered" evidence="4">
    <location>
        <begin position="1343"/>
        <end position="1409"/>
    </location>
</feature>
<keyword evidence="5" id="KW-0732">Signal</keyword>
<feature type="region of interest" description="Disordered" evidence="4">
    <location>
        <begin position="1224"/>
        <end position="1292"/>
    </location>
</feature>
<feature type="compositionally biased region" description="Basic and acidic residues" evidence="4">
    <location>
        <begin position="1036"/>
        <end position="1046"/>
    </location>
</feature>
<feature type="compositionally biased region" description="Polar residues" evidence="4">
    <location>
        <begin position="1388"/>
        <end position="1407"/>
    </location>
</feature>
<feature type="compositionally biased region" description="Polar residues" evidence="4">
    <location>
        <begin position="1655"/>
        <end position="1692"/>
    </location>
</feature>
<evidence type="ECO:0000313" key="7">
    <source>
        <dbReference type="EMBL" id="CAJ0589979.1"/>
    </source>
</evidence>
<evidence type="ECO:0000313" key="8">
    <source>
        <dbReference type="Proteomes" id="UP001176961"/>
    </source>
</evidence>
<protein>
    <recommendedName>
        <fullName evidence="6">BPTI/Kunitz inhibitor domain-containing protein</fullName>
    </recommendedName>
</protein>
<evidence type="ECO:0000256" key="1">
    <source>
        <dbReference type="ARBA" id="ARBA00022690"/>
    </source>
</evidence>
<feature type="domain" description="BPTI/Kunitz inhibitor" evidence="6">
    <location>
        <begin position="967"/>
        <end position="1017"/>
    </location>
</feature>
<feature type="region of interest" description="Disordered" evidence="4">
    <location>
        <begin position="507"/>
        <end position="585"/>
    </location>
</feature>
<feature type="compositionally biased region" description="Low complexity" evidence="4">
    <location>
        <begin position="1865"/>
        <end position="1881"/>
    </location>
</feature>
<feature type="domain" description="BPTI/Kunitz inhibitor" evidence="6">
    <location>
        <begin position="3361"/>
        <end position="3411"/>
    </location>
</feature>
<feature type="region of interest" description="Disordered" evidence="4">
    <location>
        <begin position="110"/>
        <end position="235"/>
    </location>
</feature>
<feature type="region of interest" description="Disordered" evidence="4">
    <location>
        <begin position="3090"/>
        <end position="3123"/>
    </location>
</feature>
<dbReference type="PRINTS" id="PR00759">
    <property type="entry name" value="BASICPTASE"/>
</dbReference>
<dbReference type="Proteomes" id="UP001176961">
    <property type="component" value="Unassembled WGS sequence"/>
</dbReference>
<keyword evidence="3" id="KW-1015">Disulfide bond</keyword>
<dbReference type="FunFam" id="4.10.410.10:FF:000020">
    <property type="entry name" value="Collagen, type VI, alpha 3"/>
    <property type="match status" value="3"/>
</dbReference>
<dbReference type="Gene3D" id="4.10.410.10">
    <property type="entry name" value="Pancreatic trypsin inhibitor Kunitz domain"/>
    <property type="match status" value="9"/>
</dbReference>
<evidence type="ECO:0000256" key="5">
    <source>
        <dbReference type="SAM" id="SignalP"/>
    </source>
</evidence>
<dbReference type="CDD" id="cd00109">
    <property type="entry name" value="Kunitz-type"/>
    <property type="match status" value="8"/>
</dbReference>
<dbReference type="PROSITE" id="PS00280">
    <property type="entry name" value="BPTI_KUNITZ_1"/>
    <property type="match status" value="5"/>
</dbReference>
<feature type="region of interest" description="Disordered" evidence="4">
    <location>
        <begin position="1036"/>
        <end position="1102"/>
    </location>
</feature>
<feature type="compositionally biased region" description="Low complexity" evidence="4">
    <location>
        <begin position="2409"/>
        <end position="2422"/>
    </location>
</feature>
<dbReference type="PANTHER" id="PTHR10083">
    <property type="entry name" value="KUNITZ-TYPE PROTEASE INHIBITOR-RELATED"/>
    <property type="match status" value="1"/>
</dbReference>
<feature type="compositionally biased region" description="Polar residues" evidence="4">
    <location>
        <begin position="2207"/>
        <end position="2217"/>
    </location>
</feature>
<feature type="compositionally biased region" description="Polar residues" evidence="4">
    <location>
        <begin position="1069"/>
        <end position="1101"/>
    </location>
</feature>
<feature type="region of interest" description="Disordered" evidence="4">
    <location>
        <begin position="866"/>
        <end position="948"/>
    </location>
</feature>
<evidence type="ECO:0000256" key="2">
    <source>
        <dbReference type="ARBA" id="ARBA00022900"/>
    </source>
</evidence>
<dbReference type="SMART" id="SM00289">
    <property type="entry name" value="WR1"/>
    <property type="match status" value="4"/>
</dbReference>
<comment type="caution">
    <text evidence="7">The sequence shown here is derived from an EMBL/GenBank/DDBJ whole genome shotgun (WGS) entry which is preliminary data.</text>
</comment>
<feature type="compositionally biased region" description="Polar residues" evidence="4">
    <location>
        <begin position="2274"/>
        <end position="2285"/>
    </location>
</feature>
<proteinExistence type="predicted"/>
<feature type="compositionally biased region" description="Polar residues" evidence="4">
    <location>
        <begin position="1908"/>
        <end position="1938"/>
    </location>
</feature>
<feature type="compositionally biased region" description="Polar residues" evidence="4">
    <location>
        <begin position="1749"/>
        <end position="1766"/>
    </location>
</feature>
<keyword evidence="2" id="KW-0722">Serine protease inhibitor</keyword>
<dbReference type="InterPro" id="IPR020901">
    <property type="entry name" value="Prtase_inh_Kunz-CS"/>
</dbReference>
<feature type="compositionally biased region" description="Low complexity" evidence="4">
    <location>
        <begin position="1228"/>
        <end position="1278"/>
    </location>
</feature>
<dbReference type="InterPro" id="IPR050098">
    <property type="entry name" value="TFPI/VKTCI-like"/>
</dbReference>
<feature type="region of interest" description="Disordered" evidence="4">
    <location>
        <begin position="2999"/>
        <end position="3049"/>
    </location>
</feature>
<feature type="region of interest" description="Disordered" evidence="4">
    <location>
        <begin position="3337"/>
        <end position="3358"/>
    </location>
</feature>
<dbReference type="Pfam" id="PF14625">
    <property type="entry name" value="Lustrin_cystein"/>
    <property type="match status" value="3"/>
</dbReference>
<feature type="domain" description="BPTI/Kunitz inhibitor" evidence="6">
    <location>
        <begin position="2942"/>
        <end position="2992"/>
    </location>
</feature>
<evidence type="ECO:0000256" key="4">
    <source>
        <dbReference type="SAM" id="MobiDB-lite"/>
    </source>
</evidence>
<feature type="compositionally biased region" description="Polar residues" evidence="4">
    <location>
        <begin position="1798"/>
        <end position="1814"/>
    </location>
</feature>
<reference evidence="7" key="1">
    <citation type="submission" date="2023-07" db="EMBL/GenBank/DDBJ databases">
        <authorList>
            <consortium name="CYATHOMIX"/>
        </authorList>
    </citation>
    <scope>NUCLEOTIDE SEQUENCE</scope>
    <source>
        <strain evidence="7">N/A</strain>
    </source>
</reference>
<feature type="compositionally biased region" description="Low complexity" evidence="4">
    <location>
        <begin position="2342"/>
        <end position="2391"/>
    </location>
</feature>
<feature type="region of interest" description="Disordered" evidence="4">
    <location>
        <begin position="2807"/>
        <end position="2847"/>
    </location>
</feature>
<feature type="region of interest" description="Disordered" evidence="4">
    <location>
        <begin position="1150"/>
        <end position="1191"/>
    </location>
</feature>
<feature type="compositionally biased region" description="Low complexity" evidence="4">
    <location>
        <begin position="1570"/>
        <end position="1594"/>
    </location>
</feature>
<feature type="compositionally biased region" description="Polar residues" evidence="4">
    <location>
        <begin position="1828"/>
        <end position="1857"/>
    </location>
</feature>
<dbReference type="InterPro" id="IPR028150">
    <property type="entry name" value="Lustrin_cystein"/>
</dbReference>
<feature type="compositionally biased region" description="Polar residues" evidence="4">
    <location>
        <begin position="2393"/>
        <end position="2408"/>
    </location>
</feature>
<evidence type="ECO:0000259" key="6">
    <source>
        <dbReference type="PROSITE" id="PS50279"/>
    </source>
</evidence>
<feature type="compositionally biased region" description="Basic and acidic residues" evidence="4">
    <location>
        <begin position="548"/>
        <end position="566"/>
    </location>
</feature>
<feature type="compositionally biased region" description="Low complexity" evidence="4">
    <location>
        <begin position="2807"/>
        <end position="2841"/>
    </location>
</feature>